<dbReference type="AlphaFoldDB" id="A0A6G8AS26"/>
<evidence type="ECO:0000256" key="1">
    <source>
        <dbReference type="SAM" id="MobiDB-lite"/>
    </source>
</evidence>
<evidence type="ECO:0000313" key="3">
    <source>
        <dbReference type="Proteomes" id="UP000501747"/>
    </source>
</evidence>
<dbReference type="KEGG" id="vhy:G7082_03815"/>
<dbReference type="EMBL" id="CP049887">
    <property type="protein sequence ID" value="QIL47725.1"/>
    <property type="molecule type" value="Genomic_DNA"/>
</dbReference>
<proteinExistence type="predicted"/>
<dbReference type="Proteomes" id="UP000501747">
    <property type="component" value="Chromosome"/>
</dbReference>
<feature type="region of interest" description="Disordered" evidence="1">
    <location>
        <begin position="79"/>
        <end position="98"/>
    </location>
</feature>
<dbReference type="RefSeq" id="WP_166033897.1">
    <property type="nucleotide sequence ID" value="NZ_CP049887.1"/>
</dbReference>
<sequence length="579" mass="66463">MSLLKLKNPWKSLAVPFLVGSSFMPDCVSAMSLLEGVDTTKITVEKNQLNQKGILTEGKEEETLDVSKIKIIFNNEEQEENQDLVESEETENFTESISQHDYINDDINSISSDEFDEEEPMDNSSEWVKEIFSPNTEGNKLFNEMNEQLKKGCNRVIQGSDSANQDIVELIDVIENKLDVDVYEENERIDYVYAPIALSGKYDFKQIEEKLTFLKLDHFLKGTTSFDFLPNHLHLKIKRNELPIIVEDDKVILDKGKYLKVLGLKQIKGTSNIILMNAEVIPEETGFNYLMVLENKLNDVVNKKIELSAESSLMMFTGKSLFTNLHLDNITKALDTLGDTTDLSFDEVKRLCQTFEKKGGKILIGDRSIDSYTRKLSPNVSYDSVNNVGQIIYDVDTENYYGVNPATIQSYFIELLKMMDVKKEQALQIVSEKHQEKTESVDLFDLLMEEQLNVPTNEPCVETKLAEKKVSSTDVTKQLAENVLDMMTLIKEMPTVTSNQLEEVRYHEECLIDALMSSEEKNVHHEKKTTDVEQVREEKVNNDFEENEASWKLNYVTEISLVFILSTFSTWFITRRYSK</sequence>
<feature type="compositionally biased region" description="Acidic residues" evidence="1">
    <location>
        <begin position="79"/>
        <end position="92"/>
    </location>
</feature>
<keyword evidence="3" id="KW-1185">Reference proteome</keyword>
<evidence type="ECO:0000313" key="2">
    <source>
        <dbReference type="EMBL" id="QIL47725.1"/>
    </source>
</evidence>
<protein>
    <submittedName>
        <fullName evidence="2">Uncharacterized protein</fullName>
    </submittedName>
</protein>
<organism evidence="2 3">
    <name type="scientific">Vagococcus hydrophili</name>
    <dbReference type="NCBI Taxonomy" id="2714947"/>
    <lineage>
        <taxon>Bacteria</taxon>
        <taxon>Bacillati</taxon>
        <taxon>Bacillota</taxon>
        <taxon>Bacilli</taxon>
        <taxon>Lactobacillales</taxon>
        <taxon>Enterococcaceae</taxon>
        <taxon>Vagococcus</taxon>
    </lineage>
</organism>
<accession>A0A6G8AS26</accession>
<name>A0A6G8AS26_9ENTE</name>
<reference evidence="2 3" key="1">
    <citation type="submission" date="2020-03" db="EMBL/GenBank/DDBJ databases">
        <title>Vagococcus sp. nov., isolated from beetles.</title>
        <authorList>
            <person name="Hyun D.-W."/>
            <person name="Bae J.-W."/>
        </authorList>
    </citation>
    <scope>NUCLEOTIDE SEQUENCE [LARGE SCALE GENOMIC DNA]</scope>
    <source>
        <strain evidence="2 3">HDW17B</strain>
    </source>
</reference>
<gene>
    <name evidence="2" type="ORF">G7082_03815</name>
</gene>